<feature type="region of interest" description="Disordered" evidence="1">
    <location>
        <begin position="142"/>
        <end position="188"/>
    </location>
</feature>
<evidence type="ECO:0000313" key="3">
    <source>
        <dbReference type="Proteomes" id="UP000616885"/>
    </source>
</evidence>
<dbReference type="Pfam" id="PF09139">
    <property type="entry name" value="Tam41_Mmp37"/>
    <property type="match status" value="1"/>
</dbReference>
<proteinExistence type="predicted"/>
<feature type="compositionally biased region" description="Low complexity" evidence="1">
    <location>
        <begin position="159"/>
        <end position="181"/>
    </location>
</feature>
<accession>A0A8H7KEJ5</accession>
<organism evidence="2 3">
    <name type="scientific">Bionectria ochroleuca</name>
    <name type="common">Gliocladium roseum</name>
    <dbReference type="NCBI Taxonomy" id="29856"/>
    <lineage>
        <taxon>Eukaryota</taxon>
        <taxon>Fungi</taxon>
        <taxon>Dikarya</taxon>
        <taxon>Ascomycota</taxon>
        <taxon>Pezizomycotina</taxon>
        <taxon>Sordariomycetes</taxon>
        <taxon>Hypocreomycetidae</taxon>
        <taxon>Hypocreales</taxon>
        <taxon>Bionectriaceae</taxon>
        <taxon>Clonostachys</taxon>
    </lineage>
</organism>
<dbReference type="GO" id="GO:0016024">
    <property type="term" value="P:CDP-diacylglycerol biosynthetic process"/>
    <property type="evidence" value="ECO:0007669"/>
    <property type="project" value="UniProtKB-UniPathway"/>
</dbReference>
<name>A0A8H7KEJ5_BIOOC</name>
<protein>
    <recommendedName>
        <fullName evidence="4">Phosphatidate cytidylyltransferase</fullName>
    </recommendedName>
</protein>
<dbReference type="GO" id="GO:0032049">
    <property type="term" value="P:cardiolipin biosynthetic process"/>
    <property type="evidence" value="ECO:0007669"/>
    <property type="project" value="InterPro"/>
</dbReference>
<reference evidence="2" key="1">
    <citation type="submission" date="2020-10" db="EMBL/GenBank/DDBJ databases">
        <title>High-Quality Genome Resource of Clonostachys rosea strain S41 by Oxford Nanopore Long-Read Sequencing.</title>
        <authorList>
            <person name="Wang H."/>
        </authorList>
    </citation>
    <scope>NUCLEOTIDE SEQUENCE</scope>
    <source>
        <strain evidence="2">S41</strain>
    </source>
</reference>
<dbReference type="EMBL" id="JADCTT010000009">
    <property type="protein sequence ID" value="KAF9748013.1"/>
    <property type="molecule type" value="Genomic_DNA"/>
</dbReference>
<evidence type="ECO:0000313" key="2">
    <source>
        <dbReference type="EMBL" id="KAF9748013.1"/>
    </source>
</evidence>
<dbReference type="AlphaFoldDB" id="A0A8H7KEJ5"/>
<evidence type="ECO:0000256" key="1">
    <source>
        <dbReference type="SAM" id="MobiDB-lite"/>
    </source>
</evidence>
<dbReference type="InterPro" id="IPR015222">
    <property type="entry name" value="Tam41"/>
</dbReference>
<evidence type="ECO:0008006" key="4">
    <source>
        <dbReference type="Google" id="ProtNLM"/>
    </source>
</evidence>
<dbReference type="GO" id="GO:0004605">
    <property type="term" value="F:phosphatidate cytidylyltransferase activity"/>
    <property type="evidence" value="ECO:0007669"/>
    <property type="project" value="InterPro"/>
</dbReference>
<comment type="caution">
    <text evidence="2">The sequence shown here is derived from an EMBL/GenBank/DDBJ whole genome shotgun (WGS) entry which is preliminary data.</text>
</comment>
<gene>
    <name evidence="2" type="ORF">IM811_017518</name>
</gene>
<sequence length="291" mass="32264">MLCLDDGRGFDATPEIRSPVLSPLVVVVGLGLISLLQIPTNRRAPDGEPISVDLLQLELSLPTCADPQSRTTEHFSTRKLRQGLAEAEHYTVQDGEQIILQSGLPPLRCSLARRSLYSAPSVLSRRSEPSFVYRRLPQCDQQRWLSETKPTTPTPPASPSLSSTVPSTPGFTTPSSDSSSSRARKRESAKGKFNLYGDDWEDTVDFAIQSFDQLPHRLFGANQHMIINYELKEALRLMLRQFNAPIVYCFAYGSGVFPQEDASKPITEAEFRAVHPKPPDALVKSQKGSPR</sequence>
<dbReference type="UniPathway" id="UPA00557">
    <property type="reaction ID" value="UER00614"/>
</dbReference>
<dbReference type="Proteomes" id="UP000616885">
    <property type="component" value="Unassembled WGS sequence"/>
</dbReference>